<gene>
    <name evidence="2" type="ORF">RCA23_c01290</name>
</gene>
<feature type="transmembrane region" description="Helical" evidence="1">
    <location>
        <begin position="67"/>
        <end position="92"/>
    </location>
</feature>
<evidence type="ECO:0000313" key="3">
    <source>
        <dbReference type="Proteomes" id="UP000028680"/>
    </source>
</evidence>
<dbReference type="Proteomes" id="UP000028680">
    <property type="component" value="Chromosome"/>
</dbReference>
<sequence length="100" mass="11074">MIFLLSLSFPVLAALFLGRRAGRRDPQGIGEFWQEAAVALSWAFVVVFLWHCLWITSTIPAPWQDTALSGVIWTVGTGAVWVPALMICYVITALKIRRAG</sequence>
<keyword evidence="1" id="KW-1133">Transmembrane helix</keyword>
<organism evidence="2 3">
    <name type="scientific">Planktomarina temperata RCA23</name>
    <dbReference type="NCBI Taxonomy" id="666509"/>
    <lineage>
        <taxon>Bacteria</taxon>
        <taxon>Pseudomonadati</taxon>
        <taxon>Pseudomonadota</taxon>
        <taxon>Alphaproteobacteria</taxon>
        <taxon>Rhodobacterales</taxon>
        <taxon>Paracoccaceae</taxon>
        <taxon>Planktomarina</taxon>
    </lineage>
</organism>
<dbReference type="RefSeq" id="WP_044048578.1">
    <property type="nucleotide sequence ID" value="NZ_CP003984.1"/>
</dbReference>
<dbReference type="AlphaFoldDB" id="A0AAN0RGF6"/>
<dbReference type="EMBL" id="CP003984">
    <property type="protein sequence ID" value="AII85696.1"/>
    <property type="molecule type" value="Genomic_DNA"/>
</dbReference>
<feature type="transmembrane region" description="Helical" evidence="1">
    <location>
        <begin position="36"/>
        <end position="55"/>
    </location>
</feature>
<keyword evidence="3" id="KW-1185">Reference proteome</keyword>
<proteinExistence type="predicted"/>
<keyword evidence="1" id="KW-0812">Transmembrane</keyword>
<reference evidence="2 3" key="1">
    <citation type="journal article" date="2014" name="ISME J.">
        <title>Adaptation of an abundant Roseobacter RCA organism to pelagic systems revealed by genomic and transcriptomic analyses.</title>
        <authorList>
            <person name="Voget S."/>
            <person name="Wemheuer B."/>
            <person name="Brinkhoff T."/>
            <person name="Vollmers J."/>
            <person name="Dietrich S."/>
            <person name="Giebel H.A."/>
            <person name="Beardsley C."/>
            <person name="Sardemann C."/>
            <person name="Bakenhus I."/>
            <person name="Billerbeck S."/>
            <person name="Daniel R."/>
            <person name="Simon M."/>
        </authorList>
    </citation>
    <scope>NUCLEOTIDE SEQUENCE [LARGE SCALE GENOMIC DNA]</scope>
    <source>
        <strain evidence="2 3">RCA23</strain>
    </source>
</reference>
<protein>
    <submittedName>
        <fullName evidence="2">Uncharacterized protein</fullName>
    </submittedName>
</protein>
<evidence type="ECO:0000256" key="1">
    <source>
        <dbReference type="SAM" id="Phobius"/>
    </source>
</evidence>
<evidence type="ECO:0000313" key="2">
    <source>
        <dbReference type="EMBL" id="AII85696.1"/>
    </source>
</evidence>
<dbReference type="KEGG" id="ptp:RCA23_c01290"/>
<keyword evidence="1" id="KW-0472">Membrane</keyword>
<name>A0AAN0RGF6_9RHOB</name>
<accession>A0AAN0RGF6</accession>